<dbReference type="GO" id="GO:0005634">
    <property type="term" value="C:nucleus"/>
    <property type="evidence" value="ECO:0007669"/>
    <property type="project" value="TreeGrafter"/>
</dbReference>
<evidence type="ECO:0000313" key="3">
    <source>
        <dbReference type="EMBL" id="PBK59298.1"/>
    </source>
</evidence>
<dbReference type="GO" id="GO:0002100">
    <property type="term" value="P:tRNA wobble adenosine to inosine editing"/>
    <property type="evidence" value="ECO:0007669"/>
    <property type="project" value="InterPro"/>
</dbReference>
<dbReference type="Proteomes" id="UP000218334">
    <property type="component" value="Unassembled WGS sequence"/>
</dbReference>
<dbReference type="STRING" id="1076256.A0A2H3AZV6"/>
<accession>A0A2H3AZV6</accession>
<dbReference type="GO" id="GO:0052717">
    <property type="term" value="F:tRNA-specific adenosine-34 deaminase activity"/>
    <property type="evidence" value="ECO:0007669"/>
    <property type="project" value="UniProtKB-EC"/>
</dbReference>
<dbReference type="PROSITE" id="PS51747">
    <property type="entry name" value="CYT_DCMP_DEAMINASES_2"/>
    <property type="match status" value="1"/>
</dbReference>
<gene>
    <name evidence="3" type="ORF">ARMSODRAFT_991163</name>
</gene>
<dbReference type="Gene3D" id="3.40.140.10">
    <property type="entry name" value="Cytidine Deaminase, domain 2"/>
    <property type="match status" value="1"/>
</dbReference>
<dbReference type="InterPro" id="IPR002125">
    <property type="entry name" value="CMP_dCMP_dom"/>
</dbReference>
<feature type="domain" description="CMP/dCMP-type deaminase" evidence="2">
    <location>
        <begin position="1"/>
        <end position="104"/>
    </location>
</feature>
<organism evidence="3 4">
    <name type="scientific">Armillaria solidipes</name>
    <dbReference type="NCBI Taxonomy" id="1076256"/>
    <lineage>
        <taxon>Eukaryota</taxon>
        <taxon>Fungi</taxon>
        <taxon>Dikarya</taxon>
        <taxon>Basidiomycota</taxon>
        <taxon>Agaricomycotina</taxon>
        <taxon>Agaricomycetes</taxon>
        <taxon>Agaricomycetidae</taxon>
        <taxon>Agaricales</taxon>
        <taxon>Marasmiineae</taxon>
        <taxon>Physalacriaceae</taxon>
        <taxon>Armillaria</taxon>
    </lineage>
</organism>
<dbReference type="AlphaFoldDB" id="A0A2H3AZV6"/>
<keyword evidence="1" id="KW-0378">Hydrolase</keyword>
<reference evidence="4" key="1">
    <citation type="journal article" date="2017" name="Nat. Ecol. Evol.">
        <title>Genome expansion and lineage-specific genetic innovations in the forest pathogenic fungi Armillaria.</title>
        <authorList>
            <person name="Sipos G."/>
            <person name="Prasanna A.N."/>
            <person name="Walter M.C."/>
            <person name="O'Connor E."/>
            <person name="Balint B."/>
            <person name="Krizsan K."/>
            <person name="Kiss B."/>
            <person name="Hess J."/>
            <person name="Varga T."/>
            <person name="Slot J."/>
            <person name="Riley R."/>
            <person name="Boka B."/>
            <person name="Rigling D."/>
            <person name="Barry K."/>
            <person name="Lee J."/>
            <person name="Mihaltcheva S."/>
            <person name="LaButti K."/>
            <person name="Lipzen A."/>
            <person name="Waldron R."/>
            <person name="Moloney N.M."/>
            <person name="Sperisen C."/>
            <person name="Kredics L."/>
            <person name="Vagvoelgyi C."/>
            <person name="Patrignani A."/>
            <person name="Fitzpatrick D."/>
            <person name="Nagy I."/>
            <person name="Doyle S."/>
            <person name="Anderson J.B."/>
            <person name="Grigoriev I.V."/>
            <person name="Gueldener U."/>
            <person name="Muensterkoetter M."/>
            <person name="Nagy L.G."/>
        </authorList>
    </citation>
    <scope>NUCLEOTIDE SEQUENCE [LARGE SCALE GENOMIC DNA]</scope>
    <source>
        <strain evidence="4">28-4</strain>
    </source>
</reference>
<dbReference type="SUPFAM" id="SSF53927">
    <property type="entry name" value="Cytidine deaminase-like"/>
    <property type="match status" value="1"/>
</dbReference>
<proteinExistence type="predicted"/>
<evidence type="ECO:0000259" key="2">
    <source>
        <dbReference type="PROSITE" id="PS51747"/>
    </source>
</evidence>
<sequence>MAQGTPDTSEVPIDCVFVHDGVIVAKARNRTNECMRVSCTCSNTRSFDIDQILVEALSQYLLSNTTLYVTVDLRIMCGSAMRLLGIEEVFYGSANDRFEGCGSVWGRMTIIILRRFYITANTNIVPPVPKSEVSRVLKTDIFPESLPKHE</sequence>
<protein>
    <recommendedName>
        <fullName evidence="2">CMP/dCMP-type deaminase domain-containing protein</fullName>
    </recommendedName>
</protein>
<dbReference type="PANTHER" id="PTHR11079:SF149">
    <property type="entry name" value="TRNA-SPECIFIC ADENOSINE DEAMINASE 2"/>
    <property type="match status" value="1"/>
</dbReference>
<dbReference type="EMBL" id="KZ293507">
    <property type="protein sequence ID" value="PBK59298.1"/>
    <property type="molecule type" value="Genomic_DNA"/>
</dbReference>
<name>A0A2H3AZV6_9AGAR</name>
<evidence type="ECO:0000256" key="1">
    <source>
        <dbReference type="ARBA" id="ARBA00022801"/>
    </source>
</evidence>
<evidence type="ECO:0000313" key="4">
    <source>
        <dbReference type="Proteomes" id="UP000218334"/>
    </source>
</evidence>
<keyword evidence="4" id="KW-1185">Reference proteome</keyword>
<dbReference type="PANTHER" id="PTHR11079">
    <property type="entry name" value="CYTOSINE DEAMINASE FAMILY MEMBER"/>
    <property type="match status" value="1"/>
</dbReference>
<dbReference type="InterPro" id="IPR016193">
    <property type="entry name" value="Cytidine_deaminase-like"/>
</dbReference>
<dbReference type="GO" id="GO:0046872">
    <property type="term" value="F:metal ion binding"/>
    <property type="evidence" value="ECO:0007669"/>
    <property type="project" value="UniProtKB-KW"/>
</dbReference>
<dbReference type="GO" id="GO:0005737">
    <property type="term" value="C:cytoplasm"/>
    <property type="evidence" value="ECO:0007669"/>
    <property type="project" value="TreeGrafter"/>
</dbReference>